<dbReference type="InterPro" id="IPR008271">
    <property type="entry name" value="Ser/Thr_kinase_AS"/>
</dbReference>
<dbReference type="SMART" id="SM00220">
    <property type="entry name" value="S_TKc"/>
    <property type="match status" value="1"/>
</dbReference>
<proteinExistence type="predicted"/>
<protein>
    <submittedName>
        <fullName evidence="8">Kinase-like domain-containing protein</fullName>
    </submittedName>
</protein>
<keyword evidence="2" id="KW-0808">Transferase</keyword>
<dbReference type="InterPro" id="IPR050494">
    <property type="entry name" value="Ser_Thr_dual-spec_kinase"/>
</dbReference>
<feature type="region of interest" description="Disordered" evidence="6">
    <location>
        <begin position="82"/>
        <end position="105"/>
    </location>
</feature>
<evidence type="ECO:0000256" key="4">
    <source>
        <dbReference type="ARBA" id="ARBA00022777"/>
    </source>
</evidence>
<evidence type="ECO:0000256" key="6">
    <source>
        <dbReference type="SAM" id="MobiDB-lite"/>
    </source>
</evidence>
<dbReference type="InterPro" id="IPR000719">
    <property type="entry name" value="Prot_kinase_dom"/>
</dbReference>
<keyword evidence="1" id="KW-0723">Serine/threonine-protein kinase</keyword>
<dbReference type="Gene3D" id="1.10.510.10">
    <property type="entry name" value="Transferase(Phosphotransferase) domain 1"/>
    <property type="match status" value="1"/>
</dbReference>
<keyword evidence="9" id="KW-1185">Reference proteome</keyword>
<evidence type="ECO:0000313" key="9">
    <source>
        <dbReference type="Proteomes" id="UP000268162"/>
    </source>
</evidence>
<dbReference type="PROSITE" id="PS00108">
    <property type="entry name" value="PROTEIN_KINASE_ST"/>
    <property type="match status" value="1"/>
</dbReference>
<dbReference type="GO" id="GO:0004674">
    <property type="term" value="F:protein serine/threonine kinase activity"/>
    <property type="evidence" value="ECO:0007669"/>
    <property type="project" value="UniProtKB-KW"/>
</dbReference>
<evidence type="ECO:0000256" key="3">
    <source>
        <dbReference type="ARBA" id="ARBA00022741"/>
    </source>
</evidence>
<evidence type="ECO:0000256" key="5">
    <source>
        <dbReference type="ARBA" id="ARBA00022840"/>
    </source>
</evidence>
<dbReference type="GO" id="GO:0005524">
    <property type="term" value="F:ATP binding"/>
    <property type="evidence" value="ECO:0007669"/>
    <property type="project" value="UniProtKB-KW"/>
</dbReference>
<dbReference type="OrthoDB" id="9332038at2759"/>
<evidence type="ECO:0000256" key="2">
    <source>
        <dbReference type="ARBA" id="ARBA00022679"/>
    </source>
</evidence>
<accession>A0A4P9ZVN1</accession>
<dbReference type="AlphaFoldDB" id="A0A4P9ZVN1"/>
<gene>
    <name evidence="8" type="ORF">BJ085DRAFT_31174</name>
</gene>
<dbReference type="SUPFAM" id="SSF56112">
    <property type="entry name" value="Protein kinase-like (PK-like)"/>
    <property type="match status" value="1"/>
</dbReference>
<sequence length="356" mass="39412">MAQYNLLGRLTAGLQALYSDIGRQSTTPQVILARDVPLKTPVAFRHSSFSGPFELDETAFTSDEDEGINLVPIVSLTAHQPKTTTPSPILKQPTKTIDEPPSPVKRPELSGITLINAEPASSTGILPPGLVLAHRYQLDTLFGRGTFGCTYRALDLYYRPIGRRIVAIKITSPDFAYIGHNEYQRLRWINNVDIYHAVHVPQVHDSFTLPDGSYGIVMDALLGGPIVVTPSPDRPLAQPKPEWVRITRVRKIASQLIGALGFLNRYKFAHTDIKSENILMVSPESNQVRLIDFGNIVPFDTLKLYYDEFEIQTLGYRAPEVILGIPFDQSIDMWSLGLGAKGSSGCCAMGPPYYET</sequence>
<dbReference type="InterPro" id="IPR011009">
    <property type="entry name" value="Kinase-like_dom_sf"/>
</dbReference>
<evidence type="ECO:0000313" key="8">
    <source>
        <dbReference type="EMBL" id="RKP37338.1"/>
    </source>
</evidence>
<keyword evidence="5" id="KW-0067">ATP-binding</keyword>
<organism evidence="8 9">
    <name type="scientific">Dimargaris cristalligena</name>
    <dbReference type="NCBI Taxonomy" id="215637"/>
    <lineage>
        <taxon>Eukaryota</taxon>
        <taxon>Fungi</taxon>
        <taxon>Fungi incertae sedis</taxon>
        <taxon>Zoopagomycota</taxon>
        <taxon>Kickxellomycotina</taxon>
        <taxon>Dimargaritomycetes</taxon>
        <taxon>Dimargaritales</taxon>
        <taxon>Dimargaritaceae</taxon>
        <taxon>Dimargaris</taxon>
    </lineage>
</organism>
<dbReference type="Pfam" id="PF00069">
    <property type="entry name" value="Pkinase"/>
    <property type="match status" value="1"/>
</dbReference>
<keyword evidence="3" id="KW-0547">Nucleotide-binding</keyword>
<feature type="domain" description="Protein kinase" evidence="7">
    <location>
        <begin position="136"/>
        <end position="356"/>
    </location>
</feature>
<name>A0A4P9ZVN1_9FUNG</name>
<dbReference type="STRING" id="215637.A0A4P9ZVN1"/>
<dbReference type="PROSITE" id="PS50011">
    <property type="entry name" value="PROTEIN_KINASE_DOM"/>
    <property type="match status" value="1"/>
</dbReference>
<dbReference type="PANTHER" id="PTHR24058">
    <property type="entry name" value="DUAL SPECIFICITY PROTEIN KINASE"/>
    <property type="match status" value="1"/>
</dbReference>
<keyword evidence="4 8" id="KW-0418">Kinase</keyword>
<evidence type="ECO:0000256" key="1">
    <source>
        <dbReference type="ARBA" id="ARBA00022527"/>
    </source>
</evidence>
<dbReference type="EMBL" id="ML002508">
    <property type="protein sequence ID" value="RKP37338.1"/>
    <property type="molecule type" value="Genomic_DNA"/>
</dbReference>
<dbReference type="PANTHER" id="PTHR24058:SF28">
    <property type="entry name" value="SERINE_THREONINE-PROTEIN KINASE MINIBRAIN"/>
    <property type="match status" value="1"/>
</dbReference>
<reference evidence="9" key="1">
    <citation type="journal article" date="2018" name="Nat. Microbiol.">
        <title>Leveraging single-cell genomics to expand the fungal tree of life.</title>
        <authorList>
            <person name="Ahrendt S.R."/>
            <person name="Quandt C.A."/>
            <person name="Ciobanu D."/>
            <person name="Clum A."/>
            <person name="Salamov A."/>
            <person name="Andreopoulos B."/>
            <person name="Cheng J.F."/>
            <person name="Woyke T."/>
            <person name="Pelin A."/>
            <person name="Henrissat B."/>
            <person name="Reynolds N.K."/>
            <person name="Benny G.L."/>
            <person name="Smith M.E."/>
            <person name="James T.Y."/>
            <person name="Grigoriev I.V."/>
        </authorList>
    </citation>
    <scope>NUCLEOTIDE SEQUENCE [LARGE SCALE GENOMIC DNA]</scope>
    <source>
        <strain evidence="9">RSA 468</strain>
    </source>
</reference>
<dbReference type="Proteomes" id="UP000268162">
    <property type="component" value="Unassembled WGS sequence"/>
</dbReference>
<evidence type="ECO:0000259" key="7">
    <source>
        <dbReference type="PROSITE" id="PS50011"/>
    </source>
</evidence>